<protein>
    <submittedName>
        <fullName evidence="4">Endonuclease I</fullName>
    </submittedName>
</protein>
<keyword evidence="4" id="KW-0255">Endonuclease</keyword>
<dbReference type="SUPFAM" id="SSF54060">
    <property type="entry name" value="His-Me finger endonucleases"/>
    <property type="match status" value="1"/>
</dbReference>
<evidence type="ECO:0000256" key="1">
    <source>
        <dbReference type="ARBA" id="ARBA00006429"/>
    </source>
</evidence>
<dbReference type="Proteomes" id="UP000243588">
    <property type="component" value="Unassembled WGS sequence"/>
</dbReference>
<name>A0A1G8DHN3_9FLAO</name>
<organism evidence="4 5">
    <name type="scientific">Myroides phaeus</name>
    <dbReference type="NCBI Taxonomy" id="702745"/>
    <lineage>
        <taxon>Bacteria</taxon>
        <taxon>Pseudomonadati</taxon>
        <taxon>Bacteroidota</taxon>
        <taxon>Flavobacteriia</taxon>
        <taxon>Flavobacteriales</taxon>
        <taxon>Flavobacteriaceae</taxon>
        <taxon>Myroides</taxon>
    </lineage>
</organism>
<keyword evidence="5" id="KW-1185">Reference proteome</keyword>
<dbReference type="EMBL" id="FNDQ01000007">
    <property type="protein sequence ID" value="SDH57195.1"/>
    <property type="molecule type" value="Genomic_DNA"/>
</dbReference>
<evidence type="ECO:0000313" key="4">
    <source>
        <dbReference type="EMBL" id="SDH57195.1"/>
    </source>
</evidence>
<evidence type="ECO:0000313" key="5">
    <source>
        <dbReference type="Proteomes" id="UP000243588"/>
    </source>
</evidence>
<dbReference type="PANTHER" id="PTHR33607">
    <property type="entry name" value="ENDONUCLEASE-1"/>
    <property type="match status" value="1"/>
</dbReference>
<dbReference type="AlphaFoldDB" id="A0A1G8DHN3"/>
<proteinExistence type="inferred from homology"/>
<evidence type="ECO:0000256" key="3">
    <source>
        <dbReference type="ARBA" id="ARBA00022801"/>
    </source>
</evidence>
<sequence>MNKYTFVAIATFFVAFTSCKKNAEAPTPIIEANQGFNPIVDTNHKANLVIADKYEKEYYSNIDLTKTGESLKNDLHDLLVKTHKQLQYTPDIWEACKVTDADPANKNNLILMYSWPATDAKLPKHRPSMSKYDQNNRNVNADRDKKWEREHIFAKSLAKPKLVTREDDYAFTPEGLIAGVDAHNLRAINGEWNEERGNKRFTQGSGNAGVVTVGREPAWYPGDEWKGDVARMVMYMYVRYGKQCAPNLVGTGAFENNTQGGNEKMLKLFLQWNAEDPVSDIERKRNEYHGNSTKRHAQGNRNPFIDNPYLATAIWGGPQAENKWQ</sequence>
<dbReference type="GO" id="GO:0016787">
    <property type="term" value="F:hydrolase activity"/>
    <property type="evidence" value="ECO:0007669"/>
    <property type="project" value="UniProtKB-KW"/>
</dbReference>
<evidence type="ECO:0000256" key="2">
    <source>
        <dbReference type="ARBA" id="ARBA00022722"/>
    </source>
</evidence>
<keyword evidence="3" id="KW-0378">Hydrolase</keyword>
<dbReference type="STRING" id="702745.SAMN05421818_10723"/>
<dbReference type="Pfam" id="PF04231">
    <property type="entry name" value="Endonuclease_1"/>
    <property type="match status" value="1"/>
</dbReference>
<keyword evidence="2" id="KW-0540">Nuclease</keyword>
<dbReference type="InterPro" id="IPR044925">
    <property type="entry name" value="His-Me_finger_sf"/>
</dbReference>
<accession>A0A1G8DHN3</accession>
<gene>
    <name evidence="4" type="ORF">SAMN05421818_10723</name>
</gene>
<dbReference type="GO" id="GO:0004519">
    <property type="term" value="F:endonuclease activity"/>
    <property type="evidence" value="ECO:0007669"/>
    <property type="project" value="UniProtKB-KW"/>
</dbReference>
<reference evidence="5" key="1">
    <citation type="submission" date="2016-10" db="EMBL/GenBank/DDBJ databases">
        <authorList>
            <person name="Varghese N."/>
            <person name="Submissions S."/>
        </authorList>
    </citation>
    <scope>NUCLEOTIDE SEQUENCE [LARGE SCALE GENOMIC DNA]</scope>
    <source>
        <strain evidence="5">DSM 23313</strain>
    </source>
</reference>
<comment type="similarity">
    <text evidence="1">Belongs to the EndA/NucM nuclease family.</text>
</comment>
<dbReference type="PANTHER" id="PTHR33607:SF2">
    <property type="entry name" value="ENDONUCLEASE-1"/>
    <property type="match status" value="1"/>
</dbReference>
<dbReference type="RefSeq" id="WP_090407158.1">
    <property type="nucleotide sequence ID" value="NZ_FNDQ01000007.1"/>
</dbReference>
<dbReference type="PROSITE" id="PS51257">
    <property type="entry name" value="PROKAR_LIPOPROTEIN"/>
    <property type="match status" value="1"/>
</dbReference>
<dbReference type="InterPro" id="IPR007346">
    <property type="entry name" value="Endonuclease-I"/>
</dbReference>